<comment type="caution">
    <text evidence="2">The sequence shown here is derived from an EMBL/GenBank/DDBJ whole genome shotgun (WGS) entry which is preliminary data.</text>
</comment>
<protein>
    <submittedName>
        <fullName evidence="2">Uncharacterized protein</fullName>
    </submittedName>
</protein>
<reference evidence="2" key="2">
    <citation type="journal article" date="2020" name="Nat. Commun.">
        <title>Large-scale genome sequencing of mycorrhizal fungi provides insights into the early evolution of symbiotic traits.</title>
        <authorList>
            <person name="Miyauchi S."/>
            <person name="Kiss E."/>
            <person name="Kuo A."/>
            <person name="Drula E."/>
            <person name="Kohler A."/>
            <person name="Sanchez-Garcia M."/>
            <person name="Morin E."/>
            <person name="Andreopoulos B."/>
            <person name="Barry K.W."/>
            <person name="Bonito G."/>
            <person name="Buee M."/>
            <person name="Carver A."/>
            <person name="Chen C."/>
            <person name="Cichocki N."/>
            <person name="Clum A."/>
            <person name="Culley D."/>
            <person name="Crous P.W."/>
            <person name="Fauchery L."/>
            <person name="Girlanda M."/>
            <person name="Hayes R.D."/>
            <person name="Keri Z."/>
            <person name="LaButti K."/>
            <person name="Lipzen A."/>
            <person name="Lombard V."/>
            <person name="Magnuson J."/>
            <person name="Maillard F."/>
            <person name="Murat C."/>
            <person name="Nolan M."/>
            <person name="Ohm R.A."/>
            <person name="Pangilinan J."/>
            <person name="Pereira M.F."/>
            <person name="Perotto S."/>
            <person name="Peter M."/>
            <person name="Pfister S."/>
            <person name="Riley R."/>
            <person name="Sitrit Y."/>
            <person name="Stielow J.B."/>
            <person name="Szollosi G."/>
            <person name="Zifcakova L."/>
            <person name="Stursova M."/>
            <person name="Spatafora J.W."/>
            <person name="Tedersoo L."/>
            <person name="Vaario L.M."/>
            <person name="Yamada A."/>
            <person name="Yan M."/>
            <person name="Wang P."/>
            <person name="Xu J."/>
            <person name="Bruns T."/>
            <person name="Baldrian P."/>
            <person name="Vilgalys R."/>
            <person name="Dunand C."/>
            <person name="Henrissat B."/>
            <person name="Grigoriev I.V."/>
            <person name="Hibbett D."/>
            <person name="Nagy L.G."/>
            <person name="Martin F.M."/>
        </authorList>
    </citation>
    <scope>NUCLEOTIDE SEQUENCE</scope>
    <source>
        <strain evidence="2">Prilba</strain>
    </source>
</reference>
<dbReference type="AlphaFoldDB" id="A0A9P5N5J3"/>
<reference evidence="2" key="1">
    <citation type="submission" date="2019-10" db="EMBL/GenBank/DDBJ databases">
        <authorList>
            <consortium name="DOE Joint Genome Institute"/>
            <person name="Kuo A."/>
            <person name="Miyauchi S."/>
            <person name="Kiss E."/>
            <person name="Drula E."/>
            <person name="Kohler A."/>
            <person name="Sanchez-Garcia M."/>
            <person name="Andreopoulos B."/>
            <person name="Barry K.W."/>
            <person name="Bonito G."/>
            <person name="Buee M."/>
            <person name="Carver A."/>
            <person name="Chen C."/>
            <person name="Cichocki N."/>
            <person name="Clum A."/>
            <person name="Culley D."/>
            <person name="Crous P.W."/>
            <person name="Fauchery L."/>
            <person name="Girlanda M."/>
            <person name="Hayes R."/>
            <person name="Keri Z."/>
            <person name="LaButti K."/>
            <person name="Lipzen A."/>
            <person name="Lombard V."/>
            <person name="Magnuson J."/>
            <person name="Maillard F."/>
            <person name="Morin E."/>
            <person name="Murat C."/>
            <person name="Nolan M."/>
            <person name="Ohm R."/>
            <person name="Pangilinan J."/>
            <person name="Pereira M."/>
            <person name="Perotto S."/>
            <person name="Peter M."/>
            <person name="Riley R."/>
            <person name="Sitrit Y."/>
            <person name="Stielow B."/>
            <person name="Szollosi G."/>
            <person name="Zifcakova L."/>
            <person name="Stursova M."/>
            <person name="Spatafora J.W."/>
            <person name="Tedersoo L."/>
            <person name="Vaario L.-M."/>
            <person name="Yamada A."/>
            <person name="Yan M."/>
            <person name="Wang P."/>
            <person name="Xu J."/>
            <person name="Bruns T."/>
            <person name="Baldrian P."/>
            <person name="Vilgalys R."/>
            <person name="Henrissat B."/>
            <person name="Grigoriev I.V."/>
            <person name="Hibbett D."/>
            <person name="Nagy L.G."/>
            <person name="Martin F.M."/>
        </authorList>
    </citation>
    <scope>NUCLEOTIDE SEQUENCE</scope>
    <source>
        <strain evidence="2">Prilba</strain>
    </source>
</reference>
<feature type="region of interest" description="Disordered" evidence="1">
    <location>
        <begin position="1"/>
        <end position="26"/>
    </location>
</feature>
<name>A0A9P5N5J3_9AGAM</name>
<accession>A0A9P5N5J3</accession>
<dbReference type="Proteomes" id="UP000759537">
    <property type="component" value="Unassembled WGS sequence"/>
</dbReference>
<dbReference type="EMBL" id="WHVB01000002">
    <property type="protein sequence ID" value="KAF8486462.1"/>
    <property type="molecule type" value="Genomic_DNA"/>
</dbReference>
<proteinExistence type="predicted"/>
<evidence type="ECO:0000313" key="2">
    <source>
        <dbReference type="EMBL" id="KAF8486462.1"/>
    </source>
</evidence>
<evidence type="ECO:0000313" key="3">
    <source>
        <dbReference type="Proteomes" id="UP000759537"/>
    </source>
</evidence>
<gene>
    <name evidence="2" type="ORF">DFH94DRAFT_184887</name>
</gene>
<organism evidence="2 3">
    <name type="scientific">Russula ochroleuca</name>
    <dbReference type="NCBI Taxonomy" id="152965"/>
    <lineage>
        <taxon>Eukaryota</taxon>
        <taxon>Fungi</taxon>
        <taxon>Dikarya</taxon>
        <taxon>Basidiomycota</taxon>
        <taxon>Agaricomycotina</taxon>
        <taxon>Agaricomycetes</taxon>
        <taxon>Russulales</taxon>
        <taxon>Russulaceae</taxon>
        <taxon>Russula</taxon>
    </lineage>
</organism>
<sequence length="245" mass="27560">MEISPLHPKEVGTVESTPGPHHSEVGVAGDRQFIAPRTNDSQAVVSSYQRLSCRASSASPQPRRAMAYLTRGISSKLNARDIHASYIVVSNSSDRCPVHTIKPGSSFFWTMRHCAWLRSLPGLPMCSRLATSTLLRRRSSPITRGNRPFSFFSSQLLRNHRVIHPRAWMAHRRCIPTTAVTLINADSESRKLGTVRSMPRYTHDTYCPQPLQRSTFSHGSDGVVSQETSMNLLTLVPWRQMPFRH</sequence>
<evidence type="ECO:0000256" key="1">
    <source>
        <dbReference type="SAM" id="MobiDB-lite"/>
    </source>
</evidence>
<keyword evidence="3" id="KW-1185">Reference proteome</keyword>